<comment type="caution">
    <text evidence="8">The sequence shown here is derived from an EMBL/GenBank/DDBJ whole genome shotgun (WGS) entry which is preliminary data.</text>
</comment>
<keyword evidence="4" id="KW-0131">Cell cycle</keyword>
<evidence type="ECO:0000313" key="8">
    <source>
        <dbReference type="EMBL" id="KAK4473300.1"/>
    </source>
</evidence>
<evidence type="ECO:0000259" key="7">
    <source>
        <dbReference type="SMART" id="SM00385"/>
    </source>
</evidence>
<dbReference type="EMBL" id="JALJAT010000002">
    <property type="protein sequence ID" value="KAK4473300.1"/>
    <property type="molecule type" value="Genomic_DNA"/>
</dbReference>
<organism evidence="8 9">
    <name type="scientific">Schistosoma mekongi</name>
    <name type="common">Parasitic worm</name>
    <dbReference type="NCBI Taxonomy" id="38744"/>
    <lineage>
        <taxon>Eukaryota</taxon>
        <taxon>Metazoa</taxon>
        <taxon>Spiralia</taxon>
        <taxon>Lophotrochozoa</taxon>
        <taxon>Platyhelminthes</taxon>
        <taxon>Trematoda</taxon>
        <taxon>Digenea</taxon>
        <taxon>Strigeidida</taxon>
        <taxon>Schistosomatoidea</taxon>
        <taxon>Schistosomatidae</taxon>
        <taxon>Schistosoma</taxon>
    </lineage>
</organism>
<accession>A0AAE1ZFY9</accession>
<dbReference type="InterPro" id="IPR048258">
    <property type="entry name" value="Cyclins_cyclin-box"/>
</dbReference>
<protein>
    <recommendedName>
        <fullName evidence="7">Cyclin-like domain-containing protein</fullName>
    </recommendedName>
</protein>
<dbReference type="PANTHER" id="PTHR10177">
    <property type="entry name" value="CYCLINS"/>
    <property type="match status" value="1"/>
</dbReference>
<feature type="compositionally biased region" description="Polar residues" evidence="6">
    <location>
        <begin position="121"/>
        <end position="132"/>
    </location>
</feature>
<dbReference type="SUPFAM" id="SSF47954">
    <property type="entry name" value="Cyclin-like"/>
    <property type="match status" value="2"/>
</dbReference>
<evidence type="ECO:0000256" key="6">
    <source>
        <dbReference type="SAM" id="MobiDB-lite"/>
    </source>
</evidence>
<dbReference type="InterPro" id="IPR036915">
    <property type="entry name" value="Cyclin-like_sf"/>
</dbReference>
<keyword evidence="3 5" id="KW-0195">Cyclin</keyword>
<keyword evidence="1" id="KW-0132">Cell division</keyword>
<sequence>MSMCLKQLKLCEIYCFKRRSTSTKTIVTQRVEIKKTFQKSSCGLEYTDQKTPWSLSPPLSLSESARRSHLVRSFQESLKKKNEGLPSMDSSNIVIDKKDNGRLSLLAALKKRRTHARHHSVQYNQESEQYTGNDEDDLTVNKVDKENMNVGLRRNTVCSTTGGTFKSIRTRGLMELRKSNRNCNINQTKQLNPAKSKSTEDPVVGLMNFRKLTLNDNMRKIVECEQIQLKSDECIFQLRSNESKVESKQLTRVNTPQENDINVYNNNNTRMIKWSVLESTKIMTALFFDDLPIMLEKVINVQLTTDNIPTEHIDVNDNVNEKMTRYDNCLSVISLPRSPPDEQPLGEFHLNHERIFRYLFMQDLKVTSYYQENFLERHGLTESVRSTLCDWMIKVQQYLKLRTESLHLAVNLVDHYTWRQITLCPSDYQLLGITAIFIAVKFIERFPPATKTLCYLTENSYSPKQVLDFEMRMLQVLDFCINIPLPHHFLDRAIVACNDLTVTGKAKIELACRYLFELSLTELSAVGILATVKCAAGVYLTRELIRLEYENGKSKTNDIQINSNDSIRLSVTFETWPEALGRSLGHESISVLLPMVLIYVQNIVRHLPNSNMNKENYEAAFHKFSNRGYGRIAQSSLLLDADYDYIIKEIRRNMISNSN</sequence>
<evidence type="ECO:0000256" key="4">
    <source>
        <dbReference type="ARBA" id="ARBA00023306"/>
    </source>
</evidence>
<gene>
    <name evidence="8" type="ORF">MN116_004465</name>
</gene>
<dbReference type="CDD" id="cd20542">
    <property type="entry name" value="CYCLIN_CNTD2"/>
    <property type="match status" value="1"/>
</dbReference>
<dbReference type="SMART" id="SM00385">
    <property type="entry name" value="CYCLIN"/>
    <property type="match status" value="1"/>
</dbReference>
<keyword evidence="2" id="KW-0498">Mitosis</keyword>
<feature type="region of interest" description="Disordered" evidence="6">
    <location>
        <begin position="116"/>
        <end position="136"/>
    </location>
</feature>
<dbReference type="Gene3D" id="1.10.472.10">
    <property type="entry name" value="Cyclin-like"/>
    <property type="match status" value="2"/>
</dbReference>
<dbReference type="AlphaFoldDB" id="A0AAE1ZFY9"/>
<evidence type="ECO:0000256" key="1">
    <source>
        <dbReference type="ARBA" id="ARBA00022618"/>
    </source>
</evidence>
<keyword evidence="9" id="KW-1185">Reference proteome</keyword>
<evidence type="ECO:0000256" key="2">
    <source>
        <dbReference type="ARBA" id="ARBA00022776"/>
    </source>
</evidence>
<comment type="similarity">
    <text evidence="5">Belongs to the cyclin family.</text>
</comment>
<dbReference type="Pfam" id="PF02984">
    <property type="entry name" value="Cyclin_C"/>
    <property type="match status" value="1"/>
</dbReference>
<name>A0AAE1ZFY9_SCHME</name>
<proteinExistence type="inferred from homology"/>
<dbReference type="Proteomes" id="UP001292079">
    <property type="component" value="Unassembled WGS sequence"/>
</dbReference>
<reference evidence="8" key="1">
    <citation type="submission" date="2022-04" db="EMBL/GenBank/DDBJ databases">
        <authorList>
            <person name="Xu L."/>
            <person name="Lv Z."/>
        </authorList>
    </citation>
    <scope>NUCLEOTIDE SEQUENCE</scope>
    <source>
        <strain evidence="8">LV_2022a</strain>
    </source>
</reference>
<dbReference type="FunFam" id="1.10.472.10:FF:000001">
    <property type="entry name" value="G2/mitotic-specific cyclin"/>
    <property type="match status" value="1"/>
</dbReference>
<dbReference type="InterPro" id="IPR013763">
    <property type="entry name" value="Cyclin-like_dom"/>
</dbReference>
<evidence type="ECO:0000256" key="3">
    <source>
        <dbReference type="ARBA" id="ARBA00023127"/>
    </source>
</evidence>
<dbReference type="Pfam" id="PF00134">
    <property type="entry name" value="Cyclin_N"/>
    <property type="match status" value="1"/>
</dbReference>
<feature type="domain" description="Cyclin-like" evidence="7">
    <location>
        <begin position="390"/>
        <end position="475"/>
    </location>
</feature>
<evidence type="ECO:0000256" key="5">
    <source>
        <dbReference type="RuleBase" id="RU000383"/>
    </source>
</evidence>
<dbReference type="GO" id="GO:0051301">
    <property type="term" value="P:cell division"/>
    <property type="evidence" value="ECO:0007669"/>
    <property type="project" value="UniProtKB-KW"/>
</dbReference>
<evidence type="ECO:0000313" key="9">
    <source>
        <dbReference type="Proteomes" id="UP001292079"/>
    </source>
</evidence>
<dbReference type="InterPro" id="IPR039361">
    <property type="entry name" value="Cyclin"/>
</dbReference>
<dbReference type="InterPro" id="IPR004367">
    <property type="entry name" value="Cyclin_C-dom"/>
</dbReference>
<dbReference type="InterPro" id="IPR006671">
    <property type="entry name" value="Cyclin_N"/>
</dbReference>
<dbReference type="PROSITE" id="PS00292">
    <property type="entry name" value="CYCLINS"/>
    <property type="match status" value="1"/>
</dbReference>
<reference evidence="8" key="2">
    <citation type="journal article" date="2023" name="Infect Dis Poverty">
        <title>Chromosome-scale genome of the human blood fluke Schistosoma mekongi and its implications for public health.</title>
        <authorList>
            <person name="Zhou M."/>
            <person name="Xu L."/>
            <person name="Xu D."/>
            <person name="Chen W."/>
            <person name="Khan J."/>
            <person name="Hu Y."/>
            <person name="Huang H."/>
            <person name="Wei H."/>
            <person name="Zhang Y."/>
            <person name="Chusongsang P."/>
            <person name="Tanasarnprasert K."/>
            <person name="Hu X."/>
            <person name="Limpanont Y."/>
            <person name="Lv Z."/>
        </authorList>
    </citation>
    <scope>NUCLEOTIDE SEQUENCE</scope>
    <source>
        <strain evidence="8">LV_2022a</strain>
    </source>
</reference>